<accession>A0A645CXB9</accession>
<gene>
    <name evidence="1" type="ORF">SDC9_128613</name>
</gene>
<name>A0A645CXB9_9ZZZZ</name>
<evidence type="ECO:0008006" key="2">
    <source>
        <dbReference type="Google" id="ProtNLM"/>
    </source>
</evidence>
<dbReference type="EMBL" id="VSSQ01030876">
    <property type="protein sequence ID" value="MPM81559.1"/>
    <property type="molecule type" value="Genomic_DNA"/>
</dbReference>
<protein>
    <recommendedName>
        <fullName evidence="2">Cadherin-like beta sandwich domain-containing protein</fullName>
    </recommendedName>
</protein>
<reference evidence="1" key="1">
    <citation type="submission" date="2019-08" db="EMBL/GenBank/DDBJ databases">
        <authorList>
            <person name="Kucharzyk K."/>
            <person name="Murdoch R.W."/>
            <person name="Higgins S."/>
            <person name="Loffler F."/>
        </authorList>
    </citation>
    <scope>NUCLEOTIDE SEQUENCE</scope>
</reference>
<sequence>MYQNAEGQWVSRWPFPTKVVQSVHVPANEAILGIGKNYFMGLGTGQGGKIEYSDHYHFVEDERIYLTKLYGNGRPKDNTSFKLLNITGLVPVIPQVTMTNTGFDVDATILDQPILVNTNDARLVSLTIGNKTLSPTFNKSVFVYTCATTDATNTITAVAKDGEATIAILNGATPVANGAAATWAEGANVLTVTVSIGGETETYTVTVTKS</sequence>
<evidence type="ECO:0000313" key="1">
    <source>
        <dbReference type="EMBL" id="MPM81559.1"/>
    </source>
</evidence>
<organism evidence="1">
    <name type="scientific">bioreactor metagenome</name>
    <dbReference type="NCBI Taxonomy" id="1076179"/>
    <lineage>
        <taxon>unclassified sequences</taxon>
        <taxon>metagenomes</taxon>
        <taxon>ecological metagenomes</taxon>
    </lineage>
</organism>
<comment type="caution">
    <text evidence="1">The sequence shown here is derived from an EMBL/GenBank/DDBJ whole genome shotgun (WGS) entry which is preliminary data.</text>
</comment>
<proteinExistence type="predicted"/>
<dbReference type="AlphaFoldDB" id="A0A645CXB9"/>